<name>A0A9D4ITY3_DREPO</name>
<dbReference type="Proteomes" id="UP000828390">
    <property type="component" value="Unassembled WGS sequence"/>
</dbReference>
<dbReference type="SUPFAM" id="SSF54909">
    <property type="entry name" value="Dimeric alpha+beta barrel"/>
    <property type="match status" value="1"/>
</dbReference>
<evidence type="ECO:0000256" key="1">
    <source>
        <dbReference type="ARBA" id="ARBA00005291"/>
    </source>
</evidence>
<feature type="domain" description="NIPSNAP" evidence="2">
    <location>
        <begin position="35"/>
        <end position="129"/>
    </location>
</feature>
<reference evidence="3" key="2">
    <citation type="submission" date="2020-11" db="EMBL/GenBank/DDBJ databases">
        <authorList>
            <person name="McCartney M.A."/>
            <person name="Auch B."/>
            <person name="Kono T."/>
            <person name="Mallez S."/>
            <person name="Becker A."/>
            <person name="Gohl D.M."/>
            <person name="Silverstein K.A.T."/>
            <person name="Koren S."/>
            <person name="Bechman K.B."/>
            <person name="Herman A."/>
            <person name="Abrahante J.E."/>
            <person name="Garbe J."/>
        </authorList>
    </citation>
    <scope>NUCLEOTIDE SEQUENCE</scope>
    <source>
        <strain evidence="3">Duluth1</strain>
        <tissue evidence="3">Whole animal</tissue>
    </source>
</reference>
<evidence type="ECO:0000259" key="2">
    <source>
        <dbReference type="Pfam" id="PF07978"/>
    </source>
</evidence>
<dbReference type="OrthoDB" id="10262843at2759"/>
<dbReference type="Pfam" id="PF07978">
    <property type="entry name" value="NIPSNAP"/>
    <property type="match status" value="1"/>
</dbReference>
<gene>
    <name evidence="3" type="ORF">DPMN_162890</name>
</gene>
<dbReference type="PANTHER" id="PTHR21017:SF19">
    <property type="entry name" value="PROTEIN NIPSNAP HOMOLOG 3B"/>
    <property type="match status" value="1"/>
</dbReference>
<dbReference type="InterPro" id="IPR051557">
    <property type="entry name" value="NipSnap_domain"/>
</dbReference>
<dbReference type="PANTHER" id="PTHR21017">
    <property type="entry name" value="NIPSNAP-RELATED"/>
    <property type="match status" value="1"/>
</dbReference>
<dbReference type="GO" id="GO:0000423">
    <property type="term" value="P:mitophagy"/>
    <property type="evidence" value="ECO:0007669"/>
    <property type="project" value="UniProtKB-ARBA"/>
</dbReference>
<keyword evidence="4" id="KW-1185">Reference proteome</keyword>
<accession>A0A9D4ITY3</accession>
<reference evidence="3" key="1">
    <citation type="journal article" date="2019" name="bioRxiv">
        <title>The Genome of the Zebra Mussel, Dreissena polymorpha: A Resource for Invasive Species Research.</title>
        <authorList>
            <person name="McCartney M.A."/>
            <person name="Auch B."/>
            <person name="Kono T."/>
            <person name="Mallez S."/>
            <person name="Zhang Y."/>
            <person name="Obille A."/>
            <person name="Becker A."/>
            <person name="Abrahante J.E."/>
            <person name="Garbe J."/>
            <person name="Badalamenti J.P."/>
            <person name="Herman A."/>
            <person name="Mangelson H."/>
            <person name="Liachko I."/>
            <person name="Sullivan S."/>
            <person name="Sone E.D."/>
            <person name="Koren S."/>
            <person name="Silverstein K.A.T."/>
            <person name="Beckman K.B."/>
            <person name="Gohl D.M."/>
        </authorList>
    </citation>
    <scope>NUCLEOTIDE SEQUENCE</scope>
    <source>
        <strain evidence="3">Duluth1</strain>
        <tissue evidence="3">Whole animal</tissue>
    </source>
</reference>
<dbReference type="InterPro" id="IPR011008">
    <property type="entry name" value="Dimeric_a/b-barrel"/>
</dbReference>
<sequence>MVFVKRAHGSWLPSLYRVALTKQFSTSSEGGGKVYELRTYVVHPRDQRQFLDLSKEWLHLRFAHSRCLGYWTCELGGGINDMVHIWEYDSLQHRAEVRQKLAGDPAWIGNYFSKILPWLQRQENDVLACLPGTDVKEAPGKGVYELQHVTWSPDPPHAASLVKNLARPGATLLGSWYAALSKPYLGWLLWHHIDLDNVHKTALKTDETNKFYVIQSKVLTPTPWSPLK</sequence>
<proteinExistence type="inferred from homology"/>
<evidence type="ECO:0000313" key="4">
    <source>
        <dbReference type="Proteomes" id="UP000828390"/>
    </source>
</evidence>
<comment type="similarity">
    <text evidence="1">Belongs to the NipSnap family.</text>
</comment>
<protein>
    <recommendedName>
        <fullName evidence="2">NIPSNAP domain-containing protein</fullName>
    </recommendedName>
</protein>
<dbReference type="GO" id="GO:0005739">
    <property type="term" value="C:mitochondrion"/>
    <property type="evidence" value="ECO:0007669"/>
    <property type="project" value="TreeGrafter"/>
</dbReference>
<comment type="caution">
    <text evidence="3">The sequence shown here is derived from an EMBL/GenBank/DDBJ whole genome shotgun (WGS) entry which is preliminary data.</text>
</comment>
<dbReference type="InterPro" id="IPR012577">
    <property type="entry name" value="NIPSNAP"/>
</dbReference>
<dbReference type="EMBL" id="JAIWYP010000008">
    <property type="protein sequence ID" value="KAH3784819.1"/>
    <property type="molecule type" value="Genomic_DNA"/>
</dbReference>
<dbReference type="AlphaFoldDB" id="A0A9D4ITY3"/>
<dbReference type="Gene3D" id="3.30.70.100">
    <property type="match status" value="1"/>
</dbReference>
<organism evidence="3 4">
    <name type="scientific">Dreissena polymorpha</name>
    <name type="common">Zebra mussel</name>
    <name type="synonym">Mytilus polymorpha</name>
    <dbReference type="NCBI Taxonomy" id="45954"/>
    <lineage>
        <taxon>Eukaryota</taxon>
        <taxon>Metazoa</taxon>
        <taxon>Spiralia</taxon>
        <taxon>Lophotrochozoa</taxon>
        <taxon>Mollusca</taxon>
        <taxon>Bivalvia</taxon>
        <taxon>Autobranchia</taxon>
        <taxon>Heteroconchia</taxon>
        <taxon>Euheterodonta</taxon>
        <taxon>Imparidentia</taxon>
        <taxon>Neoheterodontei</taxon>
        <taxon>Myida</taxon>
        <taxon>Dreissenoidea</taxon>
        <taxon>Dreissenidae</taxon>
        <taxon>Dreissena</taxon>
    </lineage>
</organism>
<evidence type="ECO:0000313" key="3">
    <source>
        <dbReference type="EMBL" id="KAH3784819.1"/>
    </source>
</evidence>